<dbReference type="Proteomes" id="UP000094412">
    <property type="component" value="Unassembled WGS sequence"/>
</dbReference>
<proteinExistence type="predicted"/>
<dbReference type="Pfam" id="PF07690">
    <property type="entry name" value="MFS_1"/>
    <property type="match status" value="1"/>
</dbReference>
<dbReference type="CDD" id="cd17478">
    <property type="entry name" value="MFS_FsR"/>
    <property type="match status" value="1"/>
</dbReference>
<evidence type="ECO:0000256" key="1">
    <source>
        <dbReference type="ARBA" id="ARBA00022692"/>
    </source>
</evidence>
<name>A0A1C2ECV0_9HYPH</name>
<gene>
    <name evidence="6" type="ORF">QV13_01780</name>
</gene>
<feature type="transmembrane region" description="Helical" evidence="4">
    <location>
        <begin position="314"/>
        <end position="335"/>
    </location>
</feature>
<feature type="transmembrane region" description="Helical" evidence="4">
    <location>
        <begin position="220"/>
        <end position="239"/>
    </location>
</feature>
<feature type="transmembrane region" description="Helical" evidence="4">
    <location>
        <begin position="259"/>
        <end position="277"/>
    </location>
</feature>
<dbReference type="InterPro" id="IPR036259">
    <property type="entry name" value="MFS_trans_sf"/>
</dbReference>
<dbReference type="PANTHER" id="PTHR43129">
    <property type="entry name" value="FOSMIDOMYCIN RESISTANCE PROTEIN"/>
    <property type="match status" value="1"/>
</dbReference>
<dbReference type="PANTHER" id="PTHR43129:SF1">
    <property type="entry name" value="FOSMIDOMYCIN RESISTANCE PROTEIN"/>
    <property type="match status" value="1"/>
</dbReference>
<feature type="transmembrane region" description="Helical" evidence="4">
    <location>
        <begin position="177"/>
        <end position="199"/>
    </location>
</feature>
<evidence type="ECO:0000256" key="2">
    <source>
        <dbReference type="ARBA" id="ARBA00022989"/>
    </source>
</evidence>
<keyword evidence="7" id="KW-1185">Reference proteome</keyword>
<dbReference type="AlphaFoldDB" id="A0A1C2ECV0"/>
<feature type="transmembrane region" description="Helical" evidence="4">
    <location>
        <begin position="52"/>
        <end position="71"/>
    </location>
</feature>
<evidence type="ECO:0000313" key="7">
    <source>
        <dbReference type="Proteomes" id="UP000094412"/>
    </source>
</evidence>
<accession>A0A1C2ECV0</accession>
<protein>
    <submittedName>
        <fullName evidence="6">Fosmidomycin resistance protein</fullName>
    </submittedName>
</protein>
<evidence type="ECO:0000256" key="4">
    <source>
        <dbReference type="SAM" id="Phobius"/>
    </source>
</evidence>
<feature type="transmembrane region" description="Helical" evidence="4">
    <location>
        <begin position="347"/>
        <end position="370"/>
    </location>
</feature>
<keyword evidence="1 4" id="KW-0812">Transmembrane</keyword>
<dbReference type="Gene3D" id="1.20.1250.20">
    <property type="entry name" value="MFS general substrate transporter like domains"/>
    <property type="match status" value="2"/>
</dbReference>
<dbReference type="EMBL" id="MDEO01000020">
    <property type="protein sequence ID" value="OCX24787.1"/>
    <property type="molecule type" value="Genomic_DNA"/>
</dbReference>
<feature type="domain" description="Major facilitator superfamily (MFS) profile" evidence="5">
    <location>
        <begin position="21"/>
        <end position="400"/>
    </location>
</feature>
<organism evidence="6 7">
    <name type="scientific">Mesorhizobium hungaricum</name>
    <dbReference type="NCBI Taxonomy" id="1566387"/>
    <lineage>
        <taxon>Bacteria</taxon>
        <taxon>Pseudomonadati</taxon>
        <taxon>Pseudomonadota</taxon>
        <taxon>Alphaproteobacteria</taxon>
        <taxon>Hyphomicrobiales</taxon>
        <taxon>Phyllobacteriaceae</taxon>
        <taxon>Mesorhizobium</taxon>
    </lineage>
</organism>
<reference evidence="6 7" key="1">
    <citation type="submission" date="2016-08" db="EMBL/GenBank/DDBJ databases">
        <title>Whole genome sequence of Mesorhizobium sp. strain UASWS1009 isolated from industrial sewage.</title>
        <authorList>
            <person name="Crovadore J."/>
            <person name="Calmin G."/>
            <person name="Chablais R."/>
            <person name="Cochard B."/>
            <person name="Lefort F."/>
        </authorList>
    </citation>
    <scope>NUCLEOTIDE SEQUENCE [LARGE SCALE GENOMIC DNA]</scope>
    <source>
        <strain evidence="6 7">UASWS1009</strain>
    </source>
</reference>
<comment type="caution">
    <text evidence="6">The sequence shown here is derived from an EMBL/GenBank/DDBJ whole genome shotgun (WGS) entry which is preliminary data.</text>
</comment>
<dbReference type="InterPro" id="IPR020846">
    <property type="entry name" value="MFS_dom"/>
</dbReference>
<evidence type="ECO:0000256" key="3">
    <source>
        <dbReference type="ARBA" id="ARBA00023136"/>
    </source>
</evidence>
<dbReference type="STRING" id="1566387.QV13_01780"/>
<sequence>MTDTAATAGRATAATTTAFTVILAVSFGHFINDIMQSLLSAIYPLLKDNYRLDFWQIGLLTFTFQVTASLLQPVVGMVTDKRPMPFSLPWGMASSLVGLIVLAYAGHYWLLLIGASLIGIGSSIFHPESSRIARLASGGKHGLAQSLFQVGGNAGQAMGPLLAAFIVVPFGQTSISWFAIGSLIGIIVLWQVGNWYIRFRKASGNRPAATHVSPFPRNRVAWALVILTVLVLSKNAYIASLSSYYTFYTIHKFGVSVQMSQVLLFAFLGASALGILLGGPFGDRYGQKAMIWFSIVGVLPFTLILPYANLEWTVILTILIGLILSSAFSNIVVFAQELVPGRVGMIAGIFFGFAFGMGGIAAAILGVVADAKGIDFVYQICSYLPLLGLLTIFLPNMKEAKGKAAKAA</sequence>
<dbReference type="InterPro" id="IPR011701">
    <property type="entry name" value="MFS"/>
</dbReference>
<keyword evidence="3 4" id="KW-0472">Membrane</keyword>
<feature type="transmembrane region" description="Helical" evidence="4">
    <location>
        <begin position="376"/>
        <end position="394"/>
    </location>
</feature>
<evidence type="ECO:0000313" key="6">
    <source>
        <dbReference type="EMBL" id="OCX24787.1"/>
    </source>
</evidence>
<dbReference type="PROSITE" id="PS50850">
    <property type="entry name" value="MFS"/>
    <property type="match status" value="1"/>
</dbReference>
<dbReference type="GO" id="GO:0005886">
    <property type="term" value="C:plasma membrane"/>
    <property type="evidence" value="ECO:0007669"/>
    <property type="project" value="TreeGrafter"/>
</dbReference>
<dbReference type="GO" id="GO:0022857">
    <property type="term" value="F:transmembrane transporter activity"/>
    <property type="evidence" value="ECO:0007669"/>
    <property type="project" value="InterPro"/>
</dbReference>
<dbReference type="SUPFAM" id="SSF103473">
    <property type="entry name" value="MFS general substrate transporter"/>
    <property type="match status" value="1"/>
</dbReference>
<evidence type="ECO:0000259" key="5">
    <source>
        <dbReference type="PROSITE" id="PS50850"/>
    </source>
</evidence>
<keyword evidence="2 4" id="KW-1133">Transmembrane helix</keyword>
<feature type="transmembrane region" description="Helical" evidence="4">
    <location>
        <begin position="12"/>
        <end position="32"/>
    </location>
</feature>
<feature type="transmembrane region" description="Helical" evidence="4">
    <location>
        <begin position="289"/>
        <end position="308"/>
    </location>
</feature>